<organism evidence="1 2">
    <name type="scientific">Limnoraphis robusta CS-951</name>
    <dbReference type="NCBI Taxonomy" id="1637645"/>
    <lineage>
        <taxon>Bacteria</taxon>
        <taxon>Bacillati</taxon>
        <taxon>Cyanobacteriota</taxon>
        <taxon>Cyanophyceae</taxon>
        <taxon>Oscillatoriophycideae</taxon>
        <taxon>Oscillatoriales</taxon>
        <taxon>Sirenicapillariaceae</taxon>
        <taxon>Limnoraphis</taxon>
    </lineage>
</organism>
<name>A0A0F5YBN7_9CYAN</name>
<gene>
    <name evidence="1" type="ORF">WN50_20395</name>
</gene>
<accession>A0A0F5YBN7</accession>
<dbReference type="AlphaFoldDB" id="A0A0F5YBN7"/>
<proteinExistence type="predicted"/>
<comment type="caution">
    <text evidence="1">The sequence shown here is derived from an EMBL/GenBank/DDBJ whole genome shotgun (WGS) entry which is preliminary data.</text>
</comment>
<sequence length="77" mass="8465">MPICQLKLKQFLIQLQAAPGENVQDSGLKSSLLHKKLTFGIFSRNGGVDFKKFTKLCNLSLDTGRSASGDQQLNLRA</sequence>
<reference evidence="1 2" key="1">
    <citation type="submission" date="2015-06" db="EMBL/GenBank/DDBJ databases">
        <title>Draft genome assembly of filamentous brackish cyanobacterium Limnoraphis robusta strain CS-951.</title>
        <authorList>
            <person name="Willis A."/>
            <person name="Parks M."/>
            <person name="Burford M.A."/>
        </authorList>
    </citation>
    <scope>NUCLEOTIDE SEQUENCE [LARGE SCALE GENOMIC DNA]</scope>
    <source>
        <strain evidence="1 2">CS-951</strain>
    </source>
</reference>
<dbReference type="Proteomes" id="UP000033607">
    <property type="component" value="Unassembled WGS sequence"/>
</dbReference>
<dbReference type="EMBL" id="LATL02000237">
    <property type="protein sequence ID" value="KKD36326.1"/>
    <property type="molecule type" value="Genomic_DNA"/>
</dbReference>
<evidence type="ECO:0000313" key="2">
    <source>
        <dbReference type="Proteomes" id="UP000033607"/>
    </source>
</evidence>
<evidence type="ECO:0000313" key="1">
    <source>
        <dbReference type="EMBL" id="KKD36326.1"/>
    </source>
</evidence>
<protein>
    <submittedName>
        <fullName evidence="1">Uncharacterized protein</fullName>
    </submittedName>
</protein>